<dbReference type="AlphaFoldDB" id="A0A931FMZ0"/>
<dbReference type="GO" id="GO:0004252">
    <property type="term" value="F:serine-type endopeptidase activity"/>
    <property type="evidence" value="ECO:0007669"/>
    <property type="project" value="InterPro"/>
</dbReference>
<dbReference type="Gene3D" id="1.20.1540.10">
    <property type="entry name" value="Rhomboid-like"/>
    <property type="match status" value="1"/>
</dbReference>
<organism evidence="9 10">
    <name type="scientific">Hymenobacter properus</name>
    <dbReference type="NCBI Taxonomy" id="2791026"/>
    <lineage>
        <taxon>Bacteria</taxon>
        <taxon>Pseudomonadati</taxon>
        <taxon>Bacteroidota</taxon>
        <taxon>Cytophagia</taxon>
        <taxon>Cytophagales</taxon>
        <taxon>Hymenobacteraceae</taxon>
        <taxon>Hymenobacter</taxon>
    </lineage>
</organism>
<feature type="transmembrane region" description="Helical" evidence="7">
    <location>
        <begin position="129"/>
        <end position="155"/>
    </location>
</feature>
<feature type="domain" description="Peptidase S54 rhomboid" evidence="8">
    <location>
        <begin position="127"/>
        <end position="267"/>
    </location>
</feature>
<dbReference type="InterPro" id="IPR022764">
    <property type="entry name" value="Peptidase_S54_rhomboid_dom"/>
</dbReference>
<sequence>MPPARPVLLEARYQPYEQRLDKSLEVLRLDLLWGGGLFLGFLLLPKLNERRVQHYHETGQSAPDDEYVNKGLAWLRPRSGFFVTPLLLGLHGACFLVLTVGGLGPFEVEPADLLRWGASTGPALRAGQWWRLLVSPLLTAGVLPWLNAAWALVFAGRTLEPLVGRRCLLATYSTAALAGGLASALFQPGSPAVGADGTVMGLFGLGLALAIPARAGGAAVRLEVFATLAATFGVVSVLVGVASEHLNLAVPLGGLGAGLLLGWLIRSRSQRPISSR</sequence>
<feature type="transmembrane region" description="Helical" evidence="7">
    <location>
        <begin position="224"/>
        <end position="242"/>
    </location>
</feature>
<keyword evidence="6 7" id="KW-0472">Membrane</keyword>
<feature type="transmembrane region" description="Helical" evidence="7">
    <location>
        <begin position="26"/>
        <end position="44"/>
    </location>
</feature>
<dbReference type="PANTHER" id="PTHR43731">
    <property type="entry name" value="RHOMBOID PROTEASE"/>
    <property type="match status" value="1"/>
</dbReference>
<protein>
    <submittedName>
        <fullName evidence="9">Rhomboid family intramembrane serine protease</fullName>
    </submittedName>
</protein>
<keyword evidence="3 7" id="KW-0812">Transmembrane</keyword>
<feature type="transmembrane region" description="Helical" evidence="7">
    <location>
        <begin position="167"/>
        <end position="186"/>
    </location>
</feature>
<evidence type="ECO:0000256" key="1">
    <source>
        <dbReference type="ARBA" id="ARBA00004141"/>
    </source>
</evidence>
<dbReference type="InterPro" id="IPR050925">
    <property type="entry name" value="Rhomboid_protease_S54"/>
</dbReference>
<evidence type="ECO:0000256" key="3">
    <source>
        <dbReference type="ARBA" id="ARBA00022692"/>
    </source>
</evidence>
<keyword evidence="9" id="KW-0645">Protease</keyword>
<dbReference type="GO" id="GO:0016020">
    <property type="term" value="C:membrane"/>
    <property type="evidence" value="ECO:0007669"/>
    <property type="project" value="UniProtKB-SubCell"/>
</dbReference>
<gene>
    <name evidence="9" type="ORF">I2I01_18195</name>
</gene>
<proteinExistence type="inferred from homology"/>
<evidence type="ECO:0000313" key="10">
    <source>
        <dbReference type="Proteomes" id="UP000645610"/>
    </source>
</evidence>
<evidence type="ECO:0000313" key="9">
    <source>
        <dbReference type="EMBL" id="MBF9143581.1"/>
    </source>
</evidence>
<evidence type="ECO:0000256" key="7">
    <source>
        <dbReference type="SAM" id="Phobius"/>
    </source>
</evidence>
<reference evidence="9 10" key="1">
    <citation type="submission" date="2020-11" db="EMBL/GenBank/DDBJ databases">
        <authorList>
            <person name="Kim M.K."/>
        </authorList>
    </citation>
    <scope>NUCLEOTIDE SEQUENCE [LARGE SCALE GENOMIC DNA]</scope>
    <source>
        <strain evidence="9 10">BT439</strain>
    </source>
</reference>
<keyword evidence="10" id="KW-1185">Reference proteome</keyword>
<dbReference type="RefSeq" id="WP_196287928.1">
    <property type="nucleotide sequence ID" value="NZ_JADQDP010000004.1"/>
</dbReference>
<evidence type="ECO:0000256" key="6">
    <source>
        <dbReference type="ARBA" id="ARBA00023136"/>
    </source>
</evidence>
<comment type="caution">
    <text evidence="9">The sequence shown here is derived from an EMBL/GenBank/DDBJ whole genome shotgun (WGS) entry which is preliminary data.</text>
</comment>
<evidence type="ECO:0000256" key="2">
    <source>
        <dbReference type="ARBA" id="ARBA00009045"/>
    </source>
</evidence>
<evidence type="ECO:0000256" key="5">
    <source>
        <dbReference type="ARBA" id="ARBA00022989"/>
    </source>
</evidence>
<feature type="transmembrane region" description="Helical" evidence="7">
    <location>
        <begin position="248"/>
        <end position="266"/>
    </location>
</feature>
<dbReference type="Pfam" id="PF01694">
    <property type="entry name" value="Rhomboid"/>
    <property type="match status" value="1"/>
</dbReference>
<dbReference type="Proteomes" id="UP000645610">
    <property type="component" value="Unassembled WGS sequence"/>
</dbReference>
<feature type="transmembrane region" description="Helical" evidence="7">
    <location>
        <begin position="192"/>
        <end position="212"/>
    </location>
</feature>
<comment type="subcellular location">
    <subcellularLocation>
        <location evidence="1">Membrane</location>
        <topology evidence="1">Multi-pass membrane protein</topology>
    </subcellularLocation>
</comment>
<dbReference type="InterPro" id="IPR035952">
    <property type="entry name" value="Rhomboid-like_sf"/>
</dbReference>
<feature type="transmembrane region" description="Helical" evidence="7">
    <location>
        <begin position="80"/>
        <end position="106"/>
    </location>
</feature>
<comment type="similarity">
    <text evidence="2">Belongs to the peptidase S54 family.</text>
</comment>
<dbReference type="GO" id="GO:0006508">
    <property type="term" value="P:proteolysis"/>
    <property type="evidence" value="ECO:0007669"/>
    <property type="project" value="UniProtKB-KW"/>
</dbReference>
<keyword evidence="4" id="KW-0378">Hydrolase</keyword>
<keyword evidence="5 7" id="KW-1133">Transmembrane helix</keyword>
<evidence type="ECO:0000259" key="8">
    <source>
        <dbReference type="Pfam" id="PF01694"/>
    </source>
</evidence>
<evidence type="ECO:0000256" key="4">
    <source>
        <dbReference type="ARBA" id="ARBA00022801"/>
    </source>
</evidence>
<accession>A0A931FMZ0</accession>
<dbReference type="PANTHER" id="PTHR43731:SF14">
    <property type="entry name" value="PRESENILIN-ASSOCIATED RHOMBOID-LIKE PROTEIN, MITOCHONDRIAL"/>
    <property type="match status" value="1"/>
</dbReference>
<dbReference type="EMBL" id="JADQDP010000004">
    <property type="protein sequence ID" value="MBF9143581.1"/>
    <property type="molecule type" value="Genomic_DNA"/>
</dbReference>
<name>A0A931FMZ0_9BACT</name>
<dbReference type="SUPFAM" id="SSF144091">
    <property type="entry name" value="Rhomboid-like"/>
    <property type="match status" value="1"/>
</dbReference>